<dbReference type="SUPFAM" id="SSF53335">
    <property type="entry name" value="S-adenosyl-L-methionine-dependent methyltransferases"/>
    <property type="match status" value="1"/>
</dbReference>
<name>A0A6G0XXP9_9STRA</name>
<dbReference type="AlphaFoldDB" id="A0A6G0XXP9"/>
<dbReference type="InterPro" id="IPR029063">
    <property type="entry name" value="SAM-dependent_MTases_sf"/>
</dbReference>
<dbReference type="Gene3D" id="3.40.50.150">
    <property type="entry name" value="Vaccinia Virus protein VP39"/>
    <property type="match status" value="1"/>
</dbReference>
<dbReference type="EMBL" id="VJMJ01000002">
    <property type="protein sequence ID" value="KAF0745503.1"/>
    <property type="molecule type" value="Genomic_DNA"/>
</dbReference>
<comment type="caution">
    <text evidence="2">The sequence shown here is derived from an EMBL/GenBank/DDBJ whole genome shotgun (WGS) entry which is preliminary data.</text>
</comment>
<evidence type="ECO:0000313" key="2">
    <source>
        <dbReference type="EMBL" id="KAF0745503.1"/>
    </source>
</evidence>
<protein>
    <recommendedName>
        <fullName evidence="4">Methyltransferase domain-containing protein</fullName>
    </recommendedName>
</protein>
<sequence length="321" mass="34487">MLMTSCVSLAKLALILYVAQAQVLSTGDPGHMACLKQMQTPVNVEIDGKVHQFLPTDGASTLIEASAFCGRNRIPQLSCGALVAEESRAKLLANGTLDDYLKCRGYHDMEGHTSLFPVSVDILHSLVAPPANIQRAMQVGFNAGHSAMTLLRANPKMHLTSFDVAFHPYVFASAAFLDVVFPGRHTLIPGDSTISIPDFESDTTFDFIFIDGGHSYEVASADLRNCRRLARAGTIVVMDDVTGVSKSYWTAGPTQAWDEAIASGLVVEVGRIESSRGGNLPSWLRTSLSKLDVGEPQGTDGLAFGFYAGHVQTLLTKLQGN</sequence>
<feature type="chain" id="PRO_5026181126" description="Methyltransferase domain-containing protein" evidence="1">
    <location>
        <begin position="22"/>
        <end position="321"/>
    </location>
</feature>
<evidence type="ECO:0008006" key="4">
    <source>
        <dbReference type="Google" id="ProtNLM"/>
    </source>
</evidence>
<dbReference type="Pfam" id="PF13578">
    <property type="entry name" value="Methyltransf_24"/>
    <property type="match status" value="1"/>
</dbReference>
<evidence type="ECO:0000256" key="1">
    <source>
        <dbReference type="SAM" id="SignalP"/>
    </source>
</evidence>
<feature type="signal peptide" evidence="1">
    <location>
        <begin position="1"/>
        <end position="21"/>
    </location>
</feature>
<gene>
    <name evidence="2" type="ORF">Ae201684_000517</name>
</gene>
<reference evidence="2 3" key="1">
    <citation type="submission" date="2019-07" db="EMBL/GenBank/DDBJ databases">
        <title>Genomics analysis of Aphanomyces spp. identifies a new class of oomycete effector associated with host adaptation.</title>
        <authorList>
            <person name="Gaulin E."/>
        </authorList>
    </citation>
    <scope>NUCLEOTIDE SEQUENCE [LARGE SCALE GENOMIC DNA]</scope>
    <source>
        <strain evidence="2 3">ATCC 201684</strain>
    </source>
</reference>
<keyword evidence="1" id="KW-0732">Signal</keyword>
<dbReference type="Proteomes" id="UP000481153">
    <property type="component" value="Unassembled WGS sequence"/>
</dbReference>
<proteinExistence type="predicted"/>
<keyword evidence="3" id="KW-1185">Reference proteome</keyword>
<evidence type="ECO:0000313" key="3">
    <source>
        <dbReference type="Proteomes" id="UP000481153"/>
    </source>
</evidence>
<dbReference type="VEuPathDB" id="FungiDB:AeMF1_002459"/>
<organism evidence="2 3">
    <name type="scientific">Aphanomyces euteiches</name>
    <dbReference type="NCBI Taxonomy" id="100861"/>
    <lineage>
        <taxon>Eukaryota</taxon>
        <taxon>Sar</taxon>
        <taxon>Stramenopiles</taxon>
        <taxon>Oomycota</taxon>
        <taxon>Saprolegniomycetes</taxon>
        <taxon>Saprolegniales</taxon>
        <taxon>Verrucalvaceae</taxon>
        <taxon>Aphanomyces</taxon>
    </lineage>
</organism>
<accession>A0A6G0XXP9</accession>